<evidence type="ECO:0008006" key="3">
    <source>
        <dbReference type="Google" id="ProtNLM"/>
    </source>
</evidence>
<evidence type="ECO:0000313" key="2">
    <source>
        <dbReference type="Proteomes" id="UP000189369"/>
    </source>
</evidence>
<evidence type="ECO:0000313" key="1">
    <source>
        <dbReference type="EMBL" id="AQS50970.1"/>
    </source>
</evidence>
<dbReference type="KEGG" id="phn:PAEH1_04205"/>
<organism evidence="1 2">
    <name type="scientific">Paenalcaligenes hominis</name>
    <dbReference type="NCBI Taxonomy" id="643674"/>
    <lineage>
        <taxon>Bacteria</taxon>
        <taxon>Pseudomonadati</taxon>
        <taxon>Pseudomonadota</taxon>
        <taxon>Betaproteobacteria</taxon>
        <taxon>Burkholderiales</taxon>
        <taxon>Alcaligenaceae</taxon>
        <taxon>Paenalcaligenes</taxon>
    </lineage>
</organism>
<dbReference type="EMBL" id="CP019697">
    <property type="protein sequence ID" value="AQS50970.1"/>
    <property type="molecule type" value="Genomic_DNA"/>
</dbReference>
<gene>
    <name evidence="1" type="ORF">PAEH1_04205</name>
</gene>
<dbReference type="STRING" id="643674.PAEH1_04205"/>
<accession>A0A1U9JYV0</accession>
<reference evidence="1 2" key="1">
    <citation type="submission" date="2017-01" db="EMBL/GenBank/DDBJ databases">
        <title>Complete Genome Sequence of Paenalcaligenes hominis, Isolated from a paraplegic Patient with neurogenic bladder.</title>
        <authorList>
            <person name="Mukhopadhyay R."/>
            <person name="Joaquin J."/>
            <person name="Hogue R."/>
            <person name="Kilaru A."/>
            <person name="Jospin G."/>
            <person name="Mars K."/>
            <person name="Eisen J.A."/>
            <person name="Chaturvedi V."/>
        </authorList>
    </citation>
    <scope>NUCLEOTIDE SEQUENCE [LARGE SCALE GENOMIC DNA]</scope>
    <source>
        <strain evidence="1 2">15S00501</strain>
    </source>
</reference>
<name>A0A1U9JYV0_9BURK</name>
<sequence>MPKQQGSLLIELSLVLAVLLVLGTGLSAWLKHTAEQQKAENLAYLMLTVQQGVQRYIDTYATQLLHASSSETLLPGGQAWRPTIADLIQAQFLAPEVQGGDHITIYIEPAGCGPDACHIEALIVYDAPLLLDKGGVDLAATAQWLTKTQGKGYVVYEHSPQWLTGAARRLANPSFHMTHALAVGSVALVATTDNAESAYLRLKERRNPDFQADVDIAGALRVEQDIHTQGLLFLAPLAQPEAPCTEEGALSREHSRLFICEAGQWVQVAKNALTDPLTIKAFFEVVLEMTHPPLPLYQGGYYGLSAGARRAPVCWLANPLVGTCACPPTSMGAMLIGTKSLPSYHSTSFLAEARTVSIYGCAKS</sequence>
<dbReference type="AlphaFoldDB" id="A0A1U9JYV0"/>
<dbReference type="Proteomes" id="UP000189369">
    <property type="component" value="Chromosome"/>
</dbReference>
<protein>
    <recommendedName>
        <fullName evidence="3">Bacterial shufflon protein N-terminal domain-containing protein</fullName>
    </recommendedName>
</protein>
<proteinExistence type="predicted"/>
<dbReference type="OrthoDB" id="8900503at2"/>